<dbReference type="EMBL" id="DXHQ01000080">
    <property type="protein sequence ID" value="HIW09127.1"/>
    <property type="molecule type" value="Genomic_DNA"/>
</dbReference>
<comment type="caution">
    <text evidence="1">The sequence shown here is derived from an EMBL/GenBank/DDBJ whole genome shotgun (WGS) entry which is preliminary data.</text>
</comment>
<dbReference type="GO" id="GO:0006355">
    <property type="term" value="P:regulation of DNA-templated transcription"/>
    <property type="evidence" value="ECO:0007669"/>
    <property type="project" value="InterPro"/>
</dbReference>
<accession>A0A9D1Q9K1</accession>
<dbReference type="Pfam" id="PF04221">
    <property type="entry name" value="RelB"/>
    <property type="match status" value="1"/>
</dbReference>
<dbReference type="Gene3D" id="1.10.1220.10">
    <property type="entry name" value="Met repressor-like"/>
    <property type="match status" value="1"/>
</dbReference>
<sequence>MATVSARIDDDLKVRADSVAESIGISLSSAIGIFLKRFVAEQGFPFEVKAVHYNVHSMTDSDLTELAKLGVREGNSVPVLPPSLYIDPQTGVPKMTK</sequence>
<dbReference type="InterPro" id="IPR013321">
    <property type="entry name" value="Arc_rbn_hlx_hlx"/>
</dbReference>
<dbReference type="Proteomes" id="UP000823933">
    <property type="component" value="Unassembled WGS sequence"/>
</dbReference>
<organism evidence="1 2">
    <name type="scientific">Candidatus Faecalibacterium intestinigallinarum</name>
    <dbReference type="NCBI Taxonomy" id="2838581"/>
    <lineage>
        <taxon>Bacteria</taxon>
        <taxon>Bacillati</taxon>
        <taxon>Bacillota</taxon>
        <taxon>Clostridia</taxon>
        <taxon>Eubacteriales</taxon>
        <taxon>Oscillospiraceae</taxon>
        <taxon>Faecalibacterium</taxon>
    </lineage>
</organism>
<gene>
    <name evidence="1" type="ORF">H9890_06990</name>
</gene>
<proteinExistence type="predicted"/>
<name>A0A9D1Q9K1_9FIRM</name>
<dbReference type="NCBIfam" id="TIGR02384">
    <property type="entry name" value="RelB_DinJ"/>
    <property type="match status" value="1"/>
</dbReference>
<dbReference type="AlphaFoldDB" id="A0A9D1Q9K1"/>
<evidence type="ECO:0000313" key="1">
    <source>
        <dbReference type="EMBL" id="HIW09127.1"/>
    </source>
</evidence>
<evidence type="ECO:0000313" key="2">
    <source>
        <dbReference type="Proteomes" id="UP000823933"/>
    </source>
</evidence>
<protein>
    <submittedName>
        <fullName evidence="1">Type II toxin-antitoxin system RelB/DinJ family antitoxin</fullName>
    </submittedName>
</protein>
<reference evidence="1" key="1">
    <citation type="journal article" date="2021" name="PeerJ">
        <title>Extensive microbial diversity within the chicken gut microbiome revealed by metagenomics and culture.</title>
        <authorList>
            <person name="Gilroy R."/>
            <person name="Ravi A."/>
            <person name="Getino M."/>
            <person name="Pursley I."/>
            <person name="Horton D.L."/>
            <person name="Alikhan N.F."/>
            <person name="Baker D."/>
            <person name="Gharbi K."/>
            <person name="Hall N."/>
            <person name="Watson M."/>
            <person name="Adriaenssens E.M."/>
            <person name="Foster-Nyarko E."/>
            <person name="Jarju S."/>
            <person name="Secka A."/>
            <person name="Antonio M."/>
            <person name="Oren A."/>
            <person name="Chaudhuri R.R."/>
            <person name="La Ragione R."/>
            <person name="Hildebrand F."/>
            <person name="Pallen M.J."/>
        </authorList>
    </citation>
    <scope>NUCLEOTIDE SEQUENCE</scope>
    <source>
        <strain evidence="1">ChiHcolR34-3080</strain>
    </source>
</reference>
<dbReference type="InterPro" id="IPR007337">
    <property type="entry name" value="RelB/DinJ"/>
</dbReference>
<reference evidence="1" key="2">
    <citation type="submission" date="2021-04" db="EMBL/GenBank/DDBJ databases">
        <authorList>
            <person name="Gilroy R."/>
        </authorList>
    </citation>
    <scope>NUCLEOTIDE SEQUENCE</scope>
    <source>
        <strain evidence="1">ChiHcolR34-3080</strain>
    </source>
</reference>